<reference evidence="1 2" key="1">
    <citation type="journal article" date="2017" name="Genome Biol. Evol.">
        <title>Phytophthora megakarya and P. palmivora, closely related causal agents of cacao black pod rot, underwent increases in genome sizes and gene numbers by different mechanisms.</title>
        <authorList>
            <person name="Ali S.S."/>
            <person name="Shao J."/>
            <person name="Lary D.J."/>
            <person name="Kronmiller B."/>
            <person name="Shen D."/>
            <person name="Strem M.D."/>
            <person name="Amoako-Attah I."/>
            <person name="Akrofi A.Y."/>
            <person name="Begoude B.A."/>
            <person name="Ten Hoopen G.M."/>
            <person name="Coulibaly K."/>
            <person name="Kebe B.I."/>
            <person name="Melnick R.L."/>
            <person name="Guiltinan M.J."/>
            <person name="Tyler B.M."/>
            <person name="Meinhardt L.W."/>
            <person name="Bailey B.A."/>
        </authorList>
    </citation>
    <scope>NUCLEOTIDE SEQUENCE [LARGE SCALE GENOMIC DNA]</scope>
    <source>
        <strain evidence="2">sbr112.9</strain>
    </source>
</reference>
<proteinExistence type="predicted"/>
<protein>
    <submittedName>
        <fullName evidence="1">Uncharacterized protein</fullName>
    </submittedName>
</protein>
<dbReference type="AlphaFoldDB" id="A0A2P4X429"/>
<sequence>MKIGSLKEDNICSRVPLFLDRHSAFHIERTKSYSLLCRPERKYLVFSPVDIAIVVSPQSGRFFAVFEYNQEKYSCKETSLEEKYGCFPTVVLNSVGDSRLFKDLIPGQGHRS</sequence>
<name>A0A2P4X429_9STRA</name>
<organism evidence="1 2">
    <name type="scientific">Phytophthora palmivora</name>
    <dbReference type="NCBI Taxonomy" id="4796"/>
    <lineage>
        <taxon>Eukaryota</taxon>
        <taxon>Sar</taxon>
        <taxon>Stramenopiles</taxon>
        <taxon>Oomycota</taxon>
        <taxon>Peronosporomycetes</taxon>
        <taxon>Peronosporales</taxon>
        <taxon>Peronosporaceae</taxon>
        <taxon>Phytophthora</taxon>
    </lineage>
</organism>
<dbReference type="EMBL" id="NCKW01016900">
    <property type="protein sequence ID" value="POM60296.1"/>
    <property type="molecule type" value="Genomic_DNA"/>
</dbReference>
<dbReference type="Proteomes" id="UP000237271">
    <property type="component" value="Unassembled WGS sequence"/>
</dbReference>
<accession>A0A2P4X429</accession>
<comment type="caution">
    <text evidence="1">The sequence shown here is derived from an EMBL/GenBank/DDBJ whole genome shotgun (WGS) entry which is preliminary data.</text>
</comment>
<evidence type="ECO:0000313" key="1">
    <source>
        <dbReference type="EMBL" id="POM60296.1"/>
    </source>
</evidence>
<evidence type="ECO:0000313" key="2">
    <source>
        <dbReference type="Proteomes" id="UP000237271"/>
    </source>
</evidence>
<gene>
    <name evidence="1" type="ORF">PHPALM_30863</name>
</gene>
<keyword evidence="2" id="KW-1185">Reference proteome</keyword>
<dbReference type="OrthoDB" id="10551931at2759"/>